<keyword evidence="1" id="KW-1133">Transmembrane helix</keyword>
<dbReference type="AlphaFoldDB" id="A0A6C0HI28"/>
<name>A0A6C0HI28_9ZZZZ</name>
<reference evidence="2" key="1">
    <citation type="journal article" date="2020" name="Nature">
        <title>Giant virus diversity and host interactions through global metagenomics.</title>
        <authorList>
            <person name="Schulz F."/>
            <person name="Roux S."/>
            <person name="Paez-Espino D."/>
            <person name="Jungbluth S."/>
            <person name="Walsh D.A."/>
            <person name="Denef V.J."/>
            <person name="McMahon K.D."/>
            <person name="Konstantinidis K.T."/>
            <person name="Eloe-Fadrosh E.A."/>
            <person name="Kyrpides N.C."/>
            <person name="Woyke T."/>
        </authorList>
    </citation>
    <scope>NUCLEOTIDE SEQUENCE</scope>
    <source>
        <strain evidence="2">GVMAG-M-3300023184-105</strain>
    </source>
</reference>
<organism evidence="2">
    <name type="scientific">viral metagenome</name>
    <dbReference type="NCBI Taxonomy" id="1070528"/>
    <lineage>
        <taxon>unclassified sequences</taxon>
        <taxon>metagenomes</taxon>
        <taxon>organismal metagenomes</taxon>
    </lineage>
</organism>
<keyword evidence="1" id="KW-0472">Membrane</keyword>
<protein>
    <submittedName>
        <fullName evidence="2">Uncharacterized protein</fullName>
    </submittedName>
</protein>
<sequence length="37" mass="4297">MKTVEKLKAIMLNVIKIISFHILVLLKLPKNYNEIST</sequence>
<keyword evidence="1" id="KW-0812">Transmembrane</keyword>
<evidence type="ECO:0000313" key="2">
    <source>
        <dbReference type="EMBL" id="QHT79815.1"/>
    </source>
</evidence>
<dbReference type="EMBL" id="MN739955">
    <property type="protein sequence ID" value="QHT79815.1"/>
    <property type="molecule type" value="Genomic_DNA"/>
</dbReference>
<feature type="transmembrane region" description="Helical" evidence="1">
    <location>
        <begin position="7"/>
        <end position="26"/>
    </location>
</feature>
<accession>A0A6C0HI28</accession>
<evidence type="ECO:0000256" key="1">
    <source>
        <dbReference type="SAM" id="Phobius"/>
    </source>
</evidence>
<proteinExistence type="predicted"/>